<dbReference type="PANTHER" id="PTHR40446">
    <property type="entry name" value="N-ACETYLGLUCOSAMINE-1-PHOSPHODIESTER ALPHA-N-ACETYLGLUCOSAMINIDASE"/>
    <property type="match status" value="1"/>
</dbReference>
<dbReference type="PANTHER" id="PTHR40446:SF2">
    <property type="entry name" value="N-ACETYLGLUCOSAMINE-1-PHOSPHODIESTER ALPHA-N-ACETYLGLUCOSAMINIDASE"/>
    <property type="match status" value="1"/>
</dbReference>
<dbReference type="OrthoDB" id="9809781at2"/>
<feature type="domain" description="Lyase N-terminal" evidence="3">
    <location>
        <begin position="569"/>
        <end position="736"/>
    </location>
</feature>
<protein>
    <submittedName>
        <fullName evidence="5">Uncharacterized protein</fullName>
    </submittedName>
</protein>
<dbReference type="Proteomes" id="UP000183954">
    <property type="component" value="Unassembled WGS sequence"/>
</dbReference>
<evidence type="ECO:0000259" key="4">
    <source>
        <dbReference type="Pfam" id="PF09992"/>
    </source>
</evidence>
<reference evidence="6" key="1">
    <citation type="submission" date="2016-11" db="EMBL/GenBank/DDBJ databases">
        <authorList>
            <person name="Varghese N."/>
            <person name="Submissions S."/>
        </authorList>
    </citation>
    <scope>NUCLEOTIDE SEQUENCE [LARGE SCALE GENOMIC DNA]</scope>
    <source>
        <strain evidence="6">DSM 15449</strain>
    </source>
</reference>
<dbReference type="InterPro" id="IPR018711">
    <property type="entry name" value="NAGPA"/>
</dbReference>
<dbReference type="Gene3D" id="2.60.120.430">
    <property type="entry name" value="Galactose-binding lectin"/>
    <property type="match status" value="1"/>
</dbReference>
<accession>A0A1M6G2Y3</accession>
<feature type="region of interest" description="Disordered" evidence="1">
    <location>
        <begin position="724"/>
        <end position="748"/>
    </location>
</feature>
<keyword evidence="2" id="KW-0732">Signal</keyword>
<keyword evidence="6" id="KW-1185">Reference proteome</keyword>
<dbReference type="InterPro" id="IPR015176">
    <property type="entry name" value="Lyase_N"/>
</dbReference>
<organism evidence="5 6">
    <name type="scientific">Desulfosporosinus lacus DSM 15449</name>
    <dbReference type="NCBI Taxonomy" id="1121420"/>
    <lineage>
        <taxon>Bacteria</taxon>
        <taxon>Bacillati</taxon>
        <taxon>Bacillota</taxon>
        <taxon>Clostridia</taxon>
        <taxon>Eubacteriales</taxon>
        <taxon>Desulfitobacteriaceae</taxon>
        <taxon>Desulfosporosinus</taxon>
    </lineage>
</organism>
<evidence type="ECO:0000259" key="3">
    <source>
        <dbReference type="Pfam" id="PF09092"/>
    </source>
</evidence>
<dbReference type="Pfam" id="PF09992">
    <property type="entry name" value="NAGPA"/>
    <property type="match status" value="1"/>
</dbReference>
<proteinExistence type="predicted"/>
<evidence type="ECO:0000256" key="1">
    <source>
        <dbReference type="SAM" id="MobiDB-lite"/>
    </source>
</evidence>
<dbReference type="STRING" id="1121420.SAMN02746098_05059"/>
<sequence length="954" mass="104619">MTYLKKLLVILLATLFVVTTISSTVAAQPKTLYQTSSQHTITDGATLEHISRFTADGWLNIKVLRIDTTNPNIKIDTLANNQTTDQLSTILALAEENGAVAAVNASFFNPMDGGTGYPDGPIVRSGDLLATSGWYNQNNDEMASLSLDNAGQILFNYWKNTLTLTGHNNASFAVSQYNQPSRQQYNDITVLDNKWGPATLGASEKYPDLVEILVSQGRVIEIRQALPAAPMPDKGYVVISRGEQAVELMDSLRTGNPAQFTVTSNPDWSNLQMSATGSSMLVKDGQIPETFSFNTVSFNNKNPRTLAGSSEDGKQLILVTVDGRQDNSVGLTQTESAQLMLELGAYNALIFDGGGSTTMAARKSGTSTLDIVNIPSEGSLRSVANGIGVFSQAPSGPLAELILETEDSNVFVHSSRKFTLRGVDSFANPAEVNPQQIEWSVSGIEGRFMDNQFQPTSAGKGKIIAKVGELTAELDILSLSAPVKLKPSIDKLEIPLGQSQTLQVTGYDQQGFKAKIQPEDVQWAVSGEIEDFKEGILKATAVGAGYIEASVGDVHSYIAVSIYADSTNTIYSFEDYQASFQANPQIARGTFELSKDQIHGGNTSGELVYDFYEKQSSSEASLVFTGAGLELDSDTSHLAVWVYNTHKSSNRVLGEVLDDKGGKHPLVIADKLDWIGWKRMEVSLEKIQTPTNFVRLYVQNLDPAEGWGKIYFDDLTAKVVNHPEIDQSQTPQDTIPQDEANRRTNFKSGPESFKFSVFGSRQESYNTMEEQLLNKMTKYINKKMDMAVYTGSQAPSAVRNIEKPALITETEYKTHNYKNSSFIQLDISKGGLRRSDPEQWLWLFKELDNLSGSNAFIVMSGAPATFINAKEGDLLKDTLAEYREKTGKNIWVLFQGNVNQSELDRGVRYISCAGFSIPDFSPEKPTSAKFLEVTVMGNDITYEFKSLLGERSSQ</sequence>
<feature type="compositionally biased region" description="Polar residues" evidence="1">
    <location>
        <begin position="726"/>
        <end position="735"/>
    </location>
</feature>
<dbReference type="EMBL" id="FQXJ01000034">
    <property type="protein sequence ID" value="SHJ04303.1"/>
    <property type="molecule type" value="Genomic_DNA"/>
</dbReference>
<evidence type="ECO:0000256" key="2">
    <source>
        <dbReference type="SAM" id="SignalP"/>
    </source>
</evidence>
<evidence type="ECO:0000313" key="5">
    <source>
        <dbReference type="EMBL" id="SHJ04303.1"/>
    </source>
</evidence>
<name>A0A1M6G2Y3_9FIRM</name>
<dbReference type="Pfam" id="PF09092">
    <property type="entry name" value="Lyase_N"/>
    <property type="match status" value="1"/>
</dbReference>
<feature type="domain" description="Phosphodiester glycosidase" evidence="4">
    <location>
        <begin position="212"/>
        <end position="390"/>
    </location>
</feature>
<feature type="signal peptide" evidence="2">
    <location>
        <begin position="1"/>
        <end position="26"/>
    </location>
</feature>
<dbReference type="RefSeq" id="WP_073033191.1">
    <property type="nucleotide sequence ID" value="NZ_FQXJ01000034.1"/>
</dbReference>
<dbReference type="AlphaFoldDB" id="A0A1M6G2Y3"/>
<evidence type="ECO:0000313" key="6">
    <source>
        <dbReference type="Proteomes" id="UP000183954"/>
    </source>
</evidence>
<feature type="chain" id="PRO_5012070546" evidence="2">
    <location>
        <begin position="27"/>
        <end position="954"/>
    </location>
</feature>
<gene>
    <name evidence="5" type="ORF">SAMN02746098_05059</name>
</gene>